<dbReference type="EMBL" id="JAGYWB010000014">
    <property type="protein sequence ID" value="KAI0498699.1"/>
    <property type="molecule type" value="Genomic_DNA"/>
</dbReference>
<dbReference type="PANTHER" id="PTHR38378">
    <property type="entry name" value="MYOSIN HEAVY CHAIN-LIKE PROTEIN"/>
    <property type="match status" value="1"/>
</dbReference>
<protein>
    <submittedName>
        <fullName evidence="1">Uncharacterized protein</fullName>
    </submittedName>
</protein>
<dbReference type="PANTHER" id="PTHR38378:SF3">
    <property type="entry name" value="MYOSIN HEAVY CHAIN-LIKE PROTEIN"/>
    <property type="match status" value="1"/>
</dbReference>
<dbReference type="Proteomes" id="UP000829196">
    <property type="component" value="Unassembled WGS sequence"/>
</dbReference>
<sequence length="128" mass="13826">MFSSLGCEKEMIAIGLAHNVQELIYMEELVNDLRTDNNKLPEKVKEWCKVGDSGGAMELEELKEKIMELSKKLLKTLQEIQPLLAASTGGCLTAGNAVGGDCRLTTGTFPGGLTMVSALAVGRPESRR</sequence>
<evidence type="ECO:0000313" key="2">
    <source>
        <dbReference type="Proteomes" id="UP000829196"/>
    </source>
</evidence>
<dbReference type="SMR" id="A0A8T3AQR3"/>
<evidence type="ECO:0000313" key="1">
    <source>
        <dbReference type="EMBL" id="KAI0498699.1"/>
    </source>
</evidence>
<accession>A0A8T3AQR3</accession>
<organism evidence="1 2">
    <name type="scientific">Dendrobium nobile</name>
    <name type="common">Orchid</name>
    <dbReference type="NCBI Taxonomy" id="94219"/>
    <lineage>
        <taxon>Eukaryota</taxon>
        <taxon>Viridiplantae</taxon>
        <taxon>Streptophyta</taxon>
        <taxon>Embryophyta</taxon>
        <taxon>Tracheophyta</taxon>
        <taxon>Spermatophyta</taxon>
        <taxon>Magnoliopsida</taxon>
        <taxon>Liliopsida</taxon>
        <taxon>Asparagales</taxon>
        <taxon>Orchidaceae</taxon>
        <taxon>Epidendroideae</taxon>
        <taxon>Malaxideae</taxon>
        <taxon>Dendrobiinae</taxon>
        <taxon>Dendrobium</taxon>
    </lineage>
</organism>
<reference evidence="1" key="1">
    <citation type="journal article" date="2022" name="Front. Genet.">
        <title>Chromosome-Scale Assembly of the Dendrobium nobile Genome Provides Insights Into the Molecular Mechanism of the Biosynthesis of the Medicinal Active Ingredient of Dendrobium.</title>
        <authorList>
            <person name="Xu Q."/>
            <person name="Niu S.-C."/>
            <person name="Li K.-L."/>
            <person name="Zheng P.-J."/>
            <person name="Zhang X.-J."/>
            <person name="Jia Y."/>
            <person name="Liu Y."/>
            <person name="Niu Y.-X."/>
            <person name="Yu L.-H."/>
            <person name="Chen D.-F."/>
            <person name="Zhang G.-Q."/>
        </authorList>
    </citation>
    <scope>NUCLEOTIDE SEQUENCE</scope>
    <source>
        <tissue evidence="1">Leaf</tissue>
    </source>
</reference>
<gene>
    <name evidence="1" type="ORF">KFK09_019589</name>
</gene>
<keyword evidence="2" id="KW-1185">Reference proteome</keyword>
<name>A0A8T3AQR3_DENNO</name>
<dbReference type="OrthoDB" id="1897593at2759"/>
<proteinExistence type="predicted"/>
<comment type="caution">
    <text evidence="1">The sequence shown here is derived from an EMBL/GenBank/DDBJ whole genome shotgun (WGS) entry which is preliminary data.</text>
</comment>
<dbReference type="AlphaFoldDB" id="A0A8T3AQR3"/>